<dbReference type="InterPro" id="IPR020904">
    <property type="entry name" value="Sc_DH/Rdtase_CS"/>
</dbReference>
<keyword evidence="2" id="KW-0560">Oxidoreductase</keyword>
<dbReference type="InterPro" id="IPR002347">
    <property type="entry name" value="SDR_fam"/>
</dbReference>
<dbReference type="CDD" id="cd05374">
    <property type="entry name" value="17beta-HSD-like_SDR_c"/>
    <property type="match status" value="1"/>
</dbReference>
<dbReference type="Gene3D" id="3.40.50.720">
    <property type="entry name" value="NAD(P)-binding Rossmann-like Domain"/>
    <property type="match status" value="1"/>
</dbReference>
<name>A0ABP7TUX9_9PSEU</name>
<reference evidence="5" key="1">
    <citation type="journal article" date="2019" name="Int. J. Syst. Evol. Microbiol.">
        <title>The Global Catalogue of Microorganisms (GCM) 10K type strain sequencing project: providing services to taxonomists for standard genome sequencing and annotation.</title>
        <authorList>
            <consortium name="The Broad Institute Genomics Platform"/>
            <consortium name="The Broad Institute Genome Sequencing Center for Infectious Disease"/>
            <person name="Wu L."/>
            <person name="Ma J."/>
        </authorList>
    </citation>
    <scope>NUCLEOTIDE SEQUENCE [LARGE SCALE GENOMIC DNA]</scope>
    <source>
        <strain evidence="5">JCM 17342</strain>
    </source>
</reference>
<keyword evidence="5" id="KW-1185">Reference proteome</keyword>
<comment type="similarity">
    <text evidence="1 3">Belongs to the short-chain dehydrogenases/reductases (SDR) family.</text>
</comment>
<dbReference type="PROSITE" id="PS00061">
    <property type="entry name" value="ADH_SHORT"/>
    <property type="match status" value="1"/>
</dbReference>
<dbReference type="InterPro" id="IPR051911">
    <property type="entry name" value="SDR_oxidoreductase"/>
</dbReference>
<evidence type="ECO:0000313" key="4">
    <source>
        <dbReference type="EMBL" id="GAA4031657.1"/>
    </source>
</evidence>
<dbReference type="Pfam" id="PF00106">
    <property type="entry name" value="adh_short"/>
    <property type="match status" value="1"/>
</dbReference>
<dbReference type="InterPro" id="IPR036291">
    <property type="entry name" value="NAD(P)-bd_dom_sf"/>
</dbReference>
<evidence type="ECO:0000256" key="1">
    <source>
        <dbReference type="ARBA" id="ARBA00006484"/>
    </source>
</evidence>
<evidence type="ECO:0000256" key="2">
    <source>
        <dbReference type="ARBA" id="ARBA00023002"/>
    </source>
</evidence>
<gene>
    <name evidence="4" type="ORF">GCM10022247_65880</name>
</gene>
<dbReference type="RefSeq" id="WP_344883836.1">
    <property type="nucleotide sequence ID" value="NZ_BAABAL010000020.1"/>
</dbReference>
<proteinExistence type="inferred from homology"/>
<sequence>MTTWFITGASRGFGLEIARQALGRGDSVVAAARDPRTVHAALGEHPDLLAVALDVRHPEQASAAVEEAVRRFGRIDVLVNNAGRGLVGAVEETSDDEVRELFDVNVFGLLTVTRAVLPVMRAQRSGRVLNLSSIGGFVSWPGWGAYCATKYAVEGYSMALRQELGPLGIQVTSVAPGPFRTDFLDLSSLHVVRERIADYDGSAGAMRTWASETNHAQEGDPVRAATAILAVADAAEAPLHLPLGSSAVSGIEGKLAEIADDVKLWREIAESTDFPGAVGGGLP</sequence>
<dbReference type="Proteomes" id="UP001501747">
    <property type="component" value="Unassembled WGS sequence"/>
</dbReference>
<dbReference type="NCBIfam" id="NF004824">
    <property type="entry name" value="PRK06180.1"/>
    <property type="match status" value="1"/>
</dbReference>
<comment type="caution">
    <text evidence="4">The sequence shown here is derived from an EMBL/GenBank/DDBJ whole genome shotgun (WGS) entry which is preliminary data.</text>
</comment>
<accession>A0ABP7TUX9</accession>
<evidence type="ECO:0000313" key="5">
    <source>
        <dbReference type="Proteomes" id="UP001501747"/>
    </source>
</evidence>
<organism evidence="4 5">
    <name type="scientific">Allokutzneria multivorans</name>
    <dbReference type="NCBI Taxonomy" id="1142134"/>
    <lineage>
        <taxon>Bacteria</taxon>
        <taxon>Bacillati</taxon>
        <taxon>Actinomycetota</taxon>
        <taxon>Actinomycetes</taxon>
        <taxon>Pseudonocardiales</taxon>
        <taxon>Pseudonocardiaceae</taxon>
        <taxon>Allokutzneria</taxon>
    </lineage>
</organism>
<dbReference type="PRINTS" id="PR00080">
    <property type="entry name" value="SDRFAMILY"/>
</dbReference>
<dbReference type="PRINTS" id="PR00081">
    <property type="entry name" value="GDHRDH"/>
</dbReference>
<dbReference type="SUPFAM" id="SSF51735">
    <property type="entry name" value="NAD(P)-binding Rossmann-fold domains"/>
    <property type="match status" value="1"/>
</dbReference>
<dbReference type="EMBL" id="BAABAL010000020">
    <property type="protein sequence ID" value="GAA4031657.1"/>
    <property type="molecule type" value="Genomic_DNA"/>
</dbReference>
<dbReference type="PANTHER" id="PTHR43976">
    <property type="entry name" value="SHORT CHAIN DEHYDROGENASE"/>
    <property type="match status" value="1"/>
</dbReference>
<evidence type="ECO:0000256" key="3">
    <source>
        <dbReference type="RuleBase" id="RU000363"/>
    </source>
</evidence>
<protein>
    <submittedName>
        <fullName evidence="4">Oxidoreductase</fullName>
    </submittedName>
</protein>
<dbReference type="PANTHER" id="PTHR43976:SF16">
    <property type="entry name" value="SHORT-CHAIN DEHYDROGENASE_REDUCTASE FAMILY PROTEIN"/>
    <property type="match status" value="1"/>
</dbReference>